<dbReference type="Pfam" id="PF01734">
    <property type="entry name" value="Patatin"/>
    <property type="match status" value="1"/>
</dbReference>
<evidence type="ECO:0000313" key="10">
    <source>
        <dbReference type="Proteomes" id="UP001152607"/>
    </source>
</evidence>
<keyword evidence="3 7" id="KW-0378">Hydrolase</keyword>
<dbReference type="AlphaFoldDB" id="A0A9W4UK52"/>
<keyword evidence="10" id="KW-1185">Reference proteome</keyword>
<feature type="short sequence motif" description="GXGXXG" evidence="7">
    <location>
        <begin position="493"/>
        <end position="498"/>
    </location>
</feature>
<dbReference type="CDD" id="cd07199">
    <property type="entry name" value="Pat17_PNPLA8_PNPLA9_like"/>
    <property type="match status" value="1"/>
</dbReference>
<dbReference type="GO" id="GO:0046486">
    <property type="term" value="P:glycerolipid metabolic process"/>
    <property type="evidence" value="ECO:0007669"/>
    <property type="project" value="UniProtKB-ARBA"/>
</dbReference>
<dbReference type="GO" id="GO:0047499">
    <property type="term" value="F:calcium-independent phospholipase A2 activity"/>
    <property type="evidence" value="ECO:0007669"/>
    <property type="project" value="TreeGrafter"/>
</dbReference>
<organism evidence="9 10">
    <name type="scientific">Periconia digitata</name>
    <dbReference type="NCBI Taxonomy" id="1303443"/>
    <lineage>
        <taxon>Eukaryota</taxon>
        <taxon>Fungi</taxon>
        <taxon>Dikarya</taxon>
        <taxon>Ascomycota</taxon>
        <taxon>Pezizomycotina</taxon>
        <taxon>Dothideomycetes</taxon>
        <taxon>Pleosporomycetidae</taxon>
        <taxon>Pleosporales</taxon>
        <taxon>Massarineae</taxon>
        <taxon>Periconiaceae</taxon>
        <taxon>Periconia</taxon>
    </lineage>
</organism>
<dbReference type="PROSITE" id="PS51635">
    <property type="entry name" value="PNPLA"/>
    <property type="match status" value="1"/>
</dbReference>
<evidence type="ECO:0000256" key="5">
    <source>
        <dbReference type="ARBA" id="ARBA00022963"/>
    </source>
</evidence>
<sequence>MAFLPWVDFVRENRQTTLCTHDTALKEFCRETQQTSPSLITFFGSKRKKSVVSRLTGYKTPARKHGQLQLMTPKVASLSAPVIYADYEHHHQDQDLPNTSTATSKIPIKWIDAEEDGIRNLSEAFTSSVLAPMSNVLCYFAADTNGISGVSRILASQICLADWSKYPSSIRPHVLVVVDTRSIRFDGRAMAQKIRQQTLEIILEKDAYKDLESAELELESQFRSIQVFGLSKGRASPYRLYQRLFALNEEVHWTKMTSKYLFSVAHLDALFERLISQFGNELSSFSFVKESRPVGFTKTEFPSHLEEMFTLMPSPSYIWAVVIPLIASAIHLANYPPAAHLFRPKDIFEELYAGDCRRLIRNYTNDLEVQKRFIQNIQAELDGLVQRHENDPHNHSAVRQHRELLEGLSPHLVKMISFRSCFCCLMSTPEKVFQCGHAICNSCVRRFGRHSRYNKHAFHLPACILCGVDQPMVKSTFHLVPPTAGIRTLSLDGGGIRGVIPLTFLSYLEKEYDYLGCSFHDFFDYICGTSAGGLIAIGIFLMHWNLDDCMTRFEQLSFETFKVNQEETYSYSQRIRRIFHACIQDHRYNTSPIEKAFSSDFSLAAKLFNPLQKDTKVGVTAVTVRESISCIHTNYNGRPVSGNRNYRHVRANVHNDDISISDAAACTSAAPFFFKPKDVYQLDTYQDGGLHHNNPAFVASWECCRLWPEKYKMFEQSTAGLDFMLSLGTGASSTSKFQVGPHSPKKDRFIGRILQSMSRTLDGEVQWDLFISCVPTELRERYYRLNVYYPGSQPKLHEAAAIDQLKRQASDALIANLQLSLAKDAMIASSFYFEIDEFSRLERGAYRCQGTIFCRLPLKIAGRKALYKTLEESSTVFLVDGQQIPWNTKMNHSLSPFLCPVNFVVSSLQDWFEISIRHITTKETRISGMPARVMDLILLQGLNAPFGSIETVEIERPLPATPLKRRLNQL</sequence>
<protein>
    <recommendedName>
        <fullName evidence="8">PNPLA domain-containing protein</fullName>
    </recommendedName>
</protein>
<feature type="domain" description="PNPLA" evidence="8">
    <location>
        <begin position="489"/>
        <end position="700"/>
    </location>
</feature>
<evidence type="ECO:0000256" key="6">
    <source>
        <dbReference type="ARBA" id="ARBA00023098"/>
    </source>
</evidence>
<comment type="caution">
    <text evidence="9">The sequence shown here is derived from an EMBL/GenBank/DDBJ whole genome shotgun (WGS) entry which is preliminary data.</text>
</comment>
<dbReference type="PANTHER" id="PTHR24185">
    <property type="entry name" value="CALCIUM-INDEPENDENT PHOSPHOLIPASE A2-GAMMA"/>
    <property type="match status" value="1"/>
</dbReference>
<keyword evidence="2" id="KW-0863">Zinc-finger</keyword>
<dbReference type="InterPro" id="IPR017907">
    <property type="entry name" value="Znf_RING_CS"/>
</dbReference>
<dbReference type="PANTHER" id="PTHR24185:SF1">
    <property type="entry name" value="CALCIUM-INDEPENDENT PHOSPHOLIPASE A2-GAMMA"/>
    <property type="match status" value="1"/>
</dbReference>
<dbReference type="InterPro" id="IPR002641">
    <property type="entry name" value="PNPLA_dom"/>
</dbReference>
<feature type="short sequence motif" description="DGA/G" evidence="7">
    <location>
        <begin position="687"/>
        <end position="689"/>
    </location>
</feature>
<dbReference type="GO" id="GO:0016042">
    <property type="term" value="P:lipid catabolic process"/>
    <property type="evidence" value="ECO:0007669"/>
    <property type="project" value="UniProtKB-UniRule"/>
</dbReference>
<keyword evidence="4" id="KW-0862">Zinc</keyword>
<keyword evidence="6 7" id="KW-0443">Lipid metabolism</keyword>
<accession>A0A9W4UK52</accession>
<proteinExistence type="predicted"/>
<dbReference type="EMBL" id="CAOQHR010000008">
    <property type="protein sequence ID" value="CAI6338123.1"/>
    <property type="molecule type" value="Genomic_DNA"/>
</dbReference>
<dbReference type="Proteomes" id="UP001152607">
    <property type="component" value="Unassembled WGS sequence"/>
</dbReference>
<feature type="active site" description="Proton acceptor" evidence="7">
    <location>
        <position position="687"/>
    </location>
</feature>
<evidence type="ECO:0000256" key="1">
    <source>
        <dbReference type="ARBA" id="ARBA00022723"/>
    </source>
</evidence>
<dbReference type="Gene3D" id="3.40.1090.10">
    <property type="entry name" value="Cytosolic phospholipase A2 catalytic domain"/>
    <property type="match status" value="1"/>
</dbReference>
<dbReference type="GO" id="GO:0008270">
    <property type="term" value="F:zinc ion binding"/>
    <property type="evidence" value="ECO:0007669"/>
    <property type="project" value="UniProtKB-KW"/>
</dbReference>
<name>A0A9W4UK52_9PLEO</name>
<evidence type="ECO:0000259" key="8">
    <source>
        <dbReference type="PROSITE" id="PS51635"/>
    </source>
</evidence>
<evidence type="ECO:0000256" key="4">
    <source>
        <dbReference type="ARBA" id="ARBA00022833"/>
    </source>
</evidence>
<dbReference type="SUPFAM" id="SSF52151">
    <property type="entry name" value="FabD/lysophospholipase-like"/>
    <property type="match status" value="1"/>
</dbReference>
<feature type="active site" description="Nucleophile" evidence="7">
    <location>
        <position position="530"/>
    </location>
</feature>
<dbReference type="GO" id="GO:0016020">
    <property type="term" value="C:membrane"/>
    <property type="evidence" value="ECO:0007669"/>
    <property type="project" value="TreeGrafter"/>
</dbReference>
<dbReference type="InterPro" id="IPR016035">
    <property type="entry name" value="Acyl_Trfase/lysoPLipase"/>
</dbReference>
<evidence type="ECO:0000256" key="3">
    <source>
        <dbReference type="ARBA" id="ARBA00022801"/>
    </source>
</evidence>
<keyword evidence="1" id="KW-0479">Metal-binding</keyword>
<dbReference type="OrthoDB" id="194358at2759"/>
<keyword evidence="5 7" id="KW-0442">Lipid degradation</keyword>
<dbReference type="PROSITE" id="PS00518">
    <property type="entry name" value="ZF_RING_1"/>
    <property type="match status" value="1"/>
</dbReference>
<feature type="short sequence motif" description="GXSXG" evidence="7">
    <location>
        <begin position="528"/>
        <end position="532"/>
    </location>
</feature>
<dbReference type="GO" id="GO:0019369">
    <property type="term" value="P:arachidonate metabolic process"/>
    <property type="evidence" value="ECO:0007669"/>
    <property type="project" value="TreeGrafter"/>
</dbReference>
<evidence type="ECO:0000256" key="7">
    <source>
        <dbReference type="PROSITE-ProRule" id="PRU01161"/>
    </source>
</evidence>
<evidence type="ECO:0000313" key="9">
    <source>
        <dbReference type="EMBL" id="CAI6338123.1"/>
    </source>
</evidence>
<gene>
    <name evidence="9" type="ORF">PDIGIT_LOCUS11247</name>
</gene>
<reference evidence="9" key="1">
    <citation type="submission" date="2023-01" db="EMBL/GenBank/DDBJ databases">
        <authorList>
            <person name="Van Ghelder C."/>
            <person name="Rancurel C."/>
        </authorList>
    </citation>
    <scope>NUCLEOTIDE SEQUENCE</scope>
    <source>
        <strain evidence="9">CNCM I-4278</strain>
    </source>
</reference>
<evidence type="ECO:0000256" key="2">
    <source>
        <dbReference type="ARBA" id="ARBA00022771"/>
    </source>
</evidence>